<feature type="repeat" description="WD" evidence="3">
    <location>
        <begin position="670"/>
        <end position="702"/>
    </location>
</feature>
<dbReference type="PROSITE" id="PS50294">
    <property type="entry name" value="WD_REPEATS_REGION"/>
    <property type="match status" value="2"/>
</dbReference>
<dbReference type="InterPro" id="IPR020472">
    <property type="entry name" value="WD40_PAC1"/>
</dbReference>
<dbReference type="SUPFAM" id="SSF50978">
    <property type="entry name" value="WD40 repeat-like"/>
    <property type="match status" value="2"/>
</dbReference>
<evidence type="ECO:0000313" key="4">
    <source>
        <dbReference type="EMBL" id="MBE1559278.1"/>
    </source>
</evidence>
<accession>A0ABR9KB82</accession>
<evidence type="ECO:0000313" key="5">
    <source>
        <dbReference type="Proteomes" id="UP000661607"/>
    </source>
</evidence>
<dbReference type="Gene3D" id="3.40.50.300">
    <property type="entry name" value="P-loop containing nucleotide triphosphate hydrolases"/>
    <property type="match status" value="1"/>
</dbReference>
<dbReference type="InterPro" id="IPR027417">
    <property type="entry name" value="P-loop_NTPase"/>
</dbReference>
<evidence type="ECO:0000256" key="1">
    <source>
        <dbReference type="ARBA" id="ARBA00022574"/>
    </source>
</evidence>
<dbReference type="RefSeq" id="WP_192774578.1">
    <property type="nucleotide sequence ID" value="NZ_BAAASY010000001.1"/>
</dbReference>
<dbReference type="CDD" id="cd00200">
    <property type="entry name" value="WD40"/>
    <property type="match status" value="1"/>
</dbReference>
<keyword evidence="2" id="KW-0677">Repeat</keyword>
<dbReference type="PRINTS" id="PR00320">
    <property type="entry name" value="GPROTEINBRPT"/>
</dbReference>
<reference evidence="4 5" key="1">
    <citation type="submission" date="2020-10" db="EMBL/GenBank/DDBJ databases">
        <title>Sequencing the genomes of 1000 actinobacteria strains.</title>
        <authorList>
            <person name="Klenk H.-P."/>
        </authorList>
    </citation>
    <scope>NUCLEOTIDE SEQUENCE [LARGE SCALE GENOMIC DNA]</scope>
    <source>
        <strain evidence="4 5">DSM 43748</strain>
    </source>
</reference>
<evidence type="ECO:0000256" key="3">
    <source>
        <dbReference type="PROSITE-ProRule" id="PRU00221"/>
    </source>
</evidence>
<dbReference type="InterPro" id="IPR001680">
    <property type="entry name" value="WD40_rpt"/>
</dbReference>
<evidence type="ECO:0000256" key="2">
    <source>
        <dbReference type="ARBA" id="ARBA00022737"/>
    </source>
</evidence>
<dbReference type="Gene3D" id="2.130.10.10">
    <property type="entry name" value="YVTN repeat-like/Quinoprotein amine dehydrogenase"/>
    <property type="match status" value="3"/>
</dbReference>
<organism evidence="4 5">
    <name type="scientific">Nonomuraea africana</name>
    <dbReference type="NCBI Taxonomy" id="46171"/>
    <lineage>
        <taxon>Bacteria</taxon>
        <taxon>Bacillati</taxon>
        <taxon>Actinomycetota</taxon>
        <taxon>Actinomycetes</taxon>
        <taxon>Streptosporangiales</taxon>
        <taxon>Streptosporangiaceae</taxon>
        <taxon>Nonomuraea</taxon>
    </lineage>
</organism>
<dbReference type="Pfam" id="PF00400">
    <property type="entry name" value="WD40"/>
    <property type="match status" value="5"/>
</dbReference>
<proteinExistence type="predicted"/>
<sequence length="990" mass="103881">MEELIKALTEGESRIVALVPEIDGLEGAGVTTAATLACADPRVVERFPNGVAWLSLGADPPEAVTNQLVDRALGVNGEPDPDVDWFDALAAIGDDGDLAGTPGDGLVVLDGLRHGYVPILVMAIADHVSVLVTARSARGLPDDTLVIRLPTPRWPLLERLSSELGVRPGEEPDLTDPRSRAAAVDEVLRAGLPGLKAPGSVARLMELGVFADDANIPAGLVRLLWKRTAELEPLDCELTLTGLSALGLLTRAPDREVVMIPEVIRGHLRAALAAAGPGEVHRALVDAVDEAPRVALSAEDVTYVFSHLPGHAEQAGGEVAEVVCDGAWLAGKLHRFGVAAVERDLMRAGTPLAERLRRTLAQSMTVLERPEMTAPPSTTAAATLAARLHGIPETAGELRTLLGGLGAAWLECLWSPPDLPHPALRRVMGGAEPLWGVAISPDGSWLATAGGRVTIWNLDGSIRATLSGHDGIVNGVAIAPDGTWLATAGDDETVRLWDADGTERAVLHGHEDEVRHVVIAPDGGWLVSCAEDLRAWSADGTPLWRLDVTVMTDRKPVIGADGSWVAHLDEERESVLVWTREGRLRAELAGGEDGAQQIAAHPVRDLLMTEHWDGHLRLWSPDGVPLGAIKTDGLIFGALAAAPDGTMVAGEGSGTDILLRTLEPVTESRLTGHSMLPTDIAFSPDGGWLASVSHDGTVRLWDADGPAGSAAPDEHLRHESIRSLAVAGDGSVLVTAGTSGLTFRDAEGSALLTAHDDERFTAVAVCADGSALAAVDDEGLLWLLKRDGRIRHQVRLSRPGAALAIAPDGSWAAVATEEELGFWDADGKPRAEVPVAGAEHLAMAPDGSWLAAARADHVLLFDARGRRLGPALGAGATITGLAVAPQGDWVAATTGQGDILRWDRDGNLLSEFEAAAGATHLAVGPFGSWLATVCFDDAVRVWDVRAGECIAAIHLESGLNGCAWTPGGTRLYVAGQAGLHGLALRLPRQS</sequence>
<protein>
    <submittedName>
        <fullName evidence="4">WD40 repeat protein</fullName>
    </submittedName>
</protein>
<dbReference type="EMBL" id="JADBEF010000001">
    <property type="protein sequence ID" value="MBE1559278.1"/>
    <property type="molecule type" value="Genomic_DNA"/>
</dbReference>
<dbReference type="SMART" id="SM00320">
    <property type="entry name" value="WD40"/>
    <property type="match status" value="10"/>
</dbReference>
<dbReference type="InterPro" id="IPR036322">
    <property type="entry name" value="WD40_repeat_dom_sf"/>
</dbReference>
<dbReference type="PROSITE" id="PS50082">
    <property type="entry name" value="WD_REPEATS_2"/>
    <property type="match status" value="3"/>
</dbReference>
<gene>
    <name evidence="4" type="ORF">H4W81_002057</name>
</gene>
<dbReference type="PANTHER" id="PTHR19879">
    <property type="entry name" value="TRANSCRIPTION INITIATION FACTOR TFIID"/>
    <property type="match status" value="1"/>
</dbReference>
<keyword evidence="1 3" id="KW-0853">WD repeat</keyword>
<feature type="repeat" description="WD" evidence="3">
    <location>
        <begin position="921"/>
        <end position="952"/>
    </location>
</feature>
<feature type="repeat" description="WD" evidence="3">
    <location>
        <begin position="466"/>
        <end position="507"/>
    </location>
</feature>
<dbReference type="Proteomes" id="UP000661607">
    <property type="component" value="Unassembled WGS sequence"/>
</dbReference>
<name>A0ABR9KB82_9ACTN</name>
<dbReference type="PANTHER" id="PTHR19879:SF9">
    <property type="entry name" value="TRANSCRIPTION INITIATION FACTOR TFIID SUBUNIT 5"/>
    <property type="match status" value="1"/>
</dbReference>
<dbReference type="InterPro" id="IPR015943">
    <property type="entry name" value="WD40/YVTN_repeat-like_dom_sf"/>
</dbReference>
<comment type="caution">
    <text evidence="4">The sequence shown here is derived from an EMBL/GenBank/DDBJ whole genome shotgun (WGS) entry which is preliminary data.</text>
</comment>
<keyword evidence="5" id="KW-1185">Reference proteome</keyword>